<evidence type="ECO:0000256" key="1">
    <source>
        <dbReference type="ARBA" id="ARBA00022574"/>
    </source>
</evidence>
<keyword evidence="6" id="KW-1185">Reference proteome</keyword>
<dbReference type="STRING" id="349124.Hhal_1290"/>
<accession>A1WWJ9</accession>
<dbReference type="AlphaFoldDB" id="A1WWJ9"/>
<evidence type="ECO:0000313" key="5">
    <source>
        <dbReference type="EMBL" id="ABM62061.1"/>
    </source>
</evidence>
<sequence>MRFTMVDNKTPQISVQKITLRIFMGACFILMCIACNSSSDNDETEHESDTPEVTHELTLEPSESSLKAEWLDSEDVTYNLIYGQDEDILTDPANYATYDGSMDQDVSSPHEIKGLEKESTYHVVLEVDDERGTRYPAKESTTLNSEKILSSSDVLWIFEKHDGVVRSLAAYDSTVYSSGNDETVRAIDAKSGDEIWVFEEHFDFIYSVENYEGTVYSAARGGASSIKDGYDSTVRAIDSGTGEEKWVFDGNRSFYDVAAADNSVYAAKSSGSVLQIDAEKGSRKQVIGQHDRQARGVAVAGGTVFSAGHDTTIRAFDVEQEEEKWVYEGPESPHKNFLSVAATKEAVYAGSDTSIRALDADTGEKQWAYEDIQSGGFYTVKELGDVVYGGSLDGKVRAIDSKTGEKKWVFAEHEDHVRAVVPTEHAIYSGDSGGTILAIDPP</sequence>
<dbReference type="InterPro" id="IPR011047">
    <property type="entry name" value="Quinoprotein_ADH-like_sf"/>
</dbReference>
<dbReference type="eggNOG" id="COG1520">
    <property type="taxonomic scope" value="Bacteria"/>
</dbReference>
<feature type="compositionally biased region" description="Basic and acidic residues" evidence="3">
    <location>
        <begin position="47"/>
        <end position="58"/>
    </location>
</feature>
<feature type="region of interest" description="Disordered" evidence="3">
    <location>
        <begin position="39"/>
        <end position="61"/>
    </location>
</feature>
<reference evidence="5 6" key="2">
    <citation type="journal article" date="2013" name="Stand. Genomic Sci.">
        <title>Complete genome sequence of Halorhodospira halophila SL1.</title>
        <authorList>
            <person name="Challacombe J.F."/>
            <person name="Majid S."/>
            <person name="Deole R."/>
            <person name="Brettin T.S."/>
            <person name="Bruce D."/>
            <person name="Delano S.F."/>
            <person name="Detter J.C."/>
            <person name="Gleasner C.D."/>
            <person name="Han C.S."/>
            <person name="Misra M."/>
            <person name="Reitenga K.G."/>
            <person name="Mikhailova N."/>
            <person name="Woyke T."/>
            <person name="Pitluck S."/>
            <person name="Nolan M."/>
            <person name="Land M.L."/>
            <person name="Saunders E."/>
            <person name="Tapia R."/>
            <person name="Lapidus A."/>
            <person name="Ivanova N."/>
            <person name="Hoff W.D."/>
        </authorList>
    </citation>
    <scope>NUCLEOTIDE SEQUENCE [LARGE SCALE GENOMIC DNA]</scope>
    <source>
        <strain evidence="6">DSM 244 / SL1</strain>
    </source>
</reference>
<dbReference type="SUPFAM" id="SSF50998">
    <property type="entry name" value="Quinoprotein alcohol dehydrogenase-like"/>
    <property type="match status" value="1"/>
</dbReference>
<dbReference type="OrthoDB" id="9794322at2"/>
<dbReference type="Pfam" id="PF13360">
    <property type="entry name" value="PQQ_2"/>
    <property type="match status" value="1"/>
</dbReference>
<dbReference type="InterPro" id="IPR015943">
    <property type="entry name" value="WD40/YVTN_repeat-like_dom_sf"/>
</dbReference>
<dbReference type="InterPro" id="IPR018391">
    <property type="entry name" value="PQQ_b-propeller_rpt"/>
</dbReference>
<keyword evidence="1" id="KW-0853">WD repeat</keyword>
<name>A1WWJ9_HALHL</name>
<dbReference type="PANTHER" id="PTHR22847:SF637">
    <property type="entry name" value="WD REPEAT DOMAIN 5B"/>
    <property type="match status" value="1"/>
</dbReference>
<feature type="domain" description="Pyrrolo-quinoline quinone repeat" evidence="4">
    <location>
        <begin position="155"/>
        <end position="369"/>
    </location>
</feature>
<dbReference type="InterPro" id="IPR001680">
    <property type="entry name" value="WD40_rpt"/>
</dbReference>
<evidence type="ECO:0000256" key="2">
    <source>
        <dbReference type="ARBA" id="ARBA00022737"/>
    </source>
</evidence>
<dbReference type="Proteomes" id="UP000000647">
    <property type="component" value="Chromosome"/>
</dbReference>
<dbReference type="SMART" id="SM00320">
    <property type="entry name" value="WD40"/>
    <property type="match status" value="3"/>
</dbReference>
<evidence type="ECO:0000256" key="3">
    <source>
        <dbReference type="SAM" id="MobiDB-lite"/>
    </source>
</evidence>
<evidence type="ECO:0000259" key="4">
    <source>
        <dbReference type="Pfam" id="PF13360"/>
    </source>
</evidence>
<protein>
    <submittedName>
        <fullName evidence="5">Pyrrolo-quinoline quinone</fullName>
    </submittedName>
</protein>
<organism evidence="5 6">
    <name type="scientific">Halorhodospira halophila (strain DSM 244 / SL1)</name>
    <name type="common">Ectothiorhodospira halophila (strain DSM 244 / SL1)</name>
    <dbReference type="NCBI Taxonomy" id="349124"/>
    <lineage>
        <taxon>Bacteria</taxon>
        <taxon>Pseudomonadati</taxon>
        <taxon>Pseudomonadota</taxon>
        <taxon>Gammaproteobacteria</taxon>
        <taxon>Chromatiales</taxon>
        <taxon>Ectothiorhodospiraceae</taxon>
        <taxon>Halorhodospira</taxon>
    </lineage>
</organism>
<dbReference type="SMART" id="SM00564">
    <property type="entry name" value="PQQ"/>
    <property type="match status" value="6"/>
</dbReference>
<dbReference type="Gene3D" id="2.130.10.10">
    <property type="entry name" value="YVTN repeat-like/Quinoprotein amine dehydrogenase"/>
    <property type="match status" value="2"/>
</dbReference>
<evidence type="ECO:0000313" key="6">
    <source>
        <dbReference type="Proteomes" id="UP000000647"/>
    </source>
</evidence>
<keyword evidence="2" id="KW-0677">Repeat</keyword>
<dbReference type="EMBL" id="CP000544">
    <property type="protein sequence ID" value="ABM62061.1"/>
    <property type="molecule type" value="Genomic_DNA"/>
</dbReference>
<dbReference type="PANTHER" id="PTHR22847">
    <property type="entry name" value="WD40 REPEAT PROTEIN"/>
    <property type="match status" value="1"/>
</dbReference>
<dbReference type="KEGG" id="hha:Hhal_1290"/>
<dbReference type="HOGENOM" id="CLU_619312_0_0_6"/>
<gene>
    <name evidence="5" type="ordered locus">Hhal_1290</name>
</gene>
<reference evidence="6" key="1">
    <citation type="submission" date="2006-12" db="EMBL/GenBank/DDBJ databases">
        <title>Complete sequence of Halorhodospira halophila SL1.</title>
        <authorList>
            <consortium name="US DOE Joint Genome Institute"/>
            <person name="Copeland A."/>
            <person name="Lucas S."/>
            <person name="Lapidus A."/>
            <person name="Barry K."/>
            <person name="Detter J.C."/>
            <person name="Glavina del Rio T."/>
            <person name="Hammon N."/>
            <person name="Israni S."/>
            <person name="Dalin E."/>
            <person name="Tice H."/>
            <person name="Pitluck S."/>
            <person name="Saunders E."/>
            <person name="Brettin T."/>
            <person name="Bruce D."/>
            <person name="Han C."/>
            <person name="Tapia R."/>
            <person name="Schmutz J."/>
            <person name="Larimer F."/>
            <person name="Land M."/>
            <person name="Hauser L."/>
            <person name="Kyrpides N."/>
            <person name="Mikhailova N."/>
            <person name="Hoff W."/>
            <person name="Richardson P."/>
        </authorList>
    </citation>
    <scope>NUCLEOTIDE SEQUENCE [LARGE SCALE GENOMIC DNA]</scope>
    <source>
        <strain evidence="6">DSM 244 / SL1</strain>
    </source>
</reference>
<proteinExistence type="predicted"/>
<dbReference type="InterPro" id="IPR002372">
    <property type="entry name" value="PQQ_rpt_dom"/>
</dbReference>